<evidence type="ECO:0000313" key="3">
    <source>
        <dbReference type="EMBL" id="KAI1723874.1"/>
    </source>
</evidence>
<dbReference type="SUPFAM" id="SSF52799">
    <property type="entry name" value="(Phosphotyrosine protein) phosphatases II"/>
    <property type="match status" value="1"/>
</dbReference>
<dbReference type="PANTHER" id="PTHR46163:SF26">
    <property type="entry name" value="TYROSINE-PROTEIN PHOSPHATASE DOMAIN-CONTAINING PROTEIN"/>
    <property type="match status" value="1"/>
</dbReference>
<dbReference type="AlphaFoldDB" id="A0AAD4ND47"/>
<keyword evidence="4" id="KW-1185">Reference proteome</keyword>
<dbReference type="InterPro" id="IPR003595">
    <property type="entry name" value="Tyr_Pase_cat"/>
</dbReference>
<feature type="domain" description="Tyrosine-protein phosphatase" evidence="1">
    <location>
        <begin position="29"/>
        <end position="303"/>
    </location>
</feature>
<dbReference type="Gene3D" id="3.90.190.10">
    <property type="entry name" value="Protein tyrosine phosphatase superfamily"/>
    <property type="match status" value="1"/>
</dbReference>
<dbReference type="CDD" id="cd00047">
    <property type="entry name" value="PTPc"/>
    <property type="match status" value="1"/>
</dbReference>
<organism evidence="3 4">
    <name type="scientific">Ditylenchus destructor</name>
    <dbReference type="NCBI Taxonomy" id="166010"/>
    <lineage>
        <taxon>Eukaryota</taxon>
        <taxon>Metazoa</taxon>
        <taxon>Ecdysozoa</taxon>
        <taxon>Nematoda</taxon>
        <taxon>Chromadorea</taxon>
        <taxon>Rhabditida</taxon>
        <taxon>Tylenchina</taxon>
        <taxon>Tylenchomorpha</taxon>
        <taxon>Sphaerularioidea</taxon>
        <taxon>Anguinidae</taxon>
        <taxon>Anguininae</taxon>
        <taxon>Ditylenchus</taxon>
    </lineage>
</organism>
<dbReference type="GO" id="GO:0004725">
    <property type="term" value="F:protein tyrosine phosphatase activity"/>
    <property type="evidence" value="ECO:0007669"/>
    <property type="project" value="InterPro"/>
</dbReference>
<comment type="caution">
    <text evidence="3">The sequence shown here is derived from an EMBL/GenBank/DDBJ whole genome shotgun (WGS) entry which is preliminary data.</text>
</comment>
<dbReference type="InterPro" id="IPR000387">
    <property type="entry name" value="Tyr_Pase_dom"/>
</dbReference>
<proteinExistence type="predicted"/>
<dbReference type="Pfam" id="PF00102">
    <property type="entry name" value="Y_phosphatase"/>
    <property type="match status" value="1"/>
</dbReference>
<dbReference type="PROSITE" id="PS50056">
    <property type="entry name" value="TYR_PHOSPHATASE_2"/>
    <property type="match status" value="1"/>
</dbReference>
<evidence type="ECO:0000259" key="1">
    <source>
        <dbReference type="PROSITE" id="PS50055"/>
    </source>
</evidence>
<gene>
    <name evidence="3" type="ORF">DdX_04053</name>
</gene>
<feature type="domain" description="Tyrosine specific protein phosphatases" evidence="2">
    <location>
        <begin position="203"/>
        <end position="294"/>
    </location>
</feature>
<evidence type="ECO:0000259" key="2">
    <source>
        <dbReference type="PROSITE" id="PS50056"/>
    </source>
</evidence>
<dbReference type="PRINTS" id="PR00700">
    <property type="entry name" value="PRTYPHPHTASE"/>
</dbReference>
<protein>
    <submittedName>
        <fullName evidence="3">Protein-tyrosine phosphatase domain-containing protein</fullName>
    </submittedName>
</protein>
<dbReference type="EMBL" id="JAKKPZ010000003">
    <property type="protein sequence ID" value="KAI1723874.1"/>
    <property type="molecule type" value="Genomic_DNA"/>
</dbReference>
<dbReference type="InterPro" id="IPR052782">
    <property type="entry name" value="Oocyte-zygote_transition_reg"/>
</dbReference>
<dbReference type="SMART" id="SM00404">
    <property type="entry name" value="PTPc_motif"/>
    <property type="match status" value="1"/>
</dbReference>
<dbReference type="InterPro" id="IPR000242">
    <property type="entry name" value="PTP_cat"/>
</dbReference>
<reference evidence="3" key="1">
    <citation type="submission" date="2022-01" db="EMBL/GenBank/DDBJ databases">
        <title>Genome Sequence Resource for Two Populations of Ditylenchus destructor, the Migratory Endoparasitic Phytonematode.</title>
        <authorList>
            <person name="Zhang H."/>
            <person name="Lin R."/>
            <person name="Xie B."/>
        </authorList>
    </citation>
    <scope>NUCLEOTIDE SEQUENCE</scope>
    <source>
        <strain evidence="3">BazhouSP</strain>
    </source>
</reference>
<dbReference type="InterPro" id="IPR029021">
    <property type="entry name" value="Prot-tyrosine_phosphatase-like"/>
</dbReference>
<dbReference type="PROSITE" id="PS50055">
    <property type="entry name" value="TYR_PHOSPHATASE_PTP"/>
    <property type="match status" value="1"/>
</dbReference>
<evidence type="ECO:0000313" key="4">
    <source>
        <dbReference type="Proteomes" id="UP001201812"/>
    </source>
</evidence>
<sequence length="331" mass="38202">MAKYVHDLPNDGQEMTVDAFVRNFCSKDVFQKFTDFSHVILKSAELEFEAFRKNSESNRFLDVPCFDSTRVIVNHPLENHDYIHANYVDGFREHHKFILTQAPLNYTIGHFWEMVWQEKCALIVSMVPIDGTKCPAYIPTNAGQKVSFHAFSIQHMGTRTVRKAYDATMLTVQKNDESARKILHLVFYRWPEKGTPTHVTEVLNFIDDMNYNRELILAEAIKDGWIDVNCRTPIVLHGSAGVGRCGSLVVIDICQRKMDASVSHPSGPFLDVEKTMLDVRNQRAMAVQKPEQYLFIHMSLIEYALRKRYITSIDEVDMINYTQEKGKQQET</sequence>
<dbReference type="SMART" id="SM00194">
    <property type="entry name" value="PTPc"/>
    <property type="match status" value="1"/>
</dbReference>
<dbReference type="PANTHER" id="PTHR46163">
    <property type="entry name" value="TYROSINE-PROTEIN PHOSPHATASE-RELATED"/>
    <property type="match status" value="1"/>
</dbReference>
<dbReference type="Proteomes" id="UP001201812">
    <property type="component" value="Unassembled WGS sequence"/>
</dbReference>
<name>A0AAD4ND47_9BILA</name>
<accession>A0AAD4ND47</accession>